<dbReference type="RefSeq" id="WP_015249203.1">
    <property type="nucleotide sequence ID" value="NC_019892.1"/>
</dbReference>
<dbReference type="AlphaFoldDB" id="L0DLJ1"/>
<keyword evidence="1" id="KW-0472">Membrane</keyword>
<accession>L0DLJ1</accession>
<feature type="transmembrane region" description="Helical" evidence="1">
    <location>
        <begin position="65"/>
        <end position="83"/>
    </location>
</feature>
<dbReference type="Pfam" id="PF10990">
    <property type="entry name" value="DUF2809"/>
    <property type="match status" value="1"/>
</dbReference>
<evidence type="ECO:0000256" key="1">
    <source>
        <dbReference type="SAM" id="Phobius"/>
    </source>
</evidence>
<evidence type="ECO:0000313" key="2">
    <source>
        <dbReference type="EMBL" id="AGA30112.1"/>
    </source>
</evidence>
<evidence type="ECO:0008006" key="4">
    <source>
        <dbReference type="Google" id="ProtNLM"/>
    </source>
</evidence>
<dbReference type="OrthoDB" id="5360192at2"/>
<dbReference type="eggNOG" id="COG2205">
    <property type="taxonomic scope" value="Bacteria"/>
</dbReference>
<feature type="transmembrane region" description="Helical" evidence="1">
    <location>
        <begin position="95"/>
        <end position="122"/>
    </location>
</feature>
<dbReference type="EMBL" id="CP003364">
    <property type="protein sequence ID" value="AGA30112.1"/>
    <property type="molecule type" value="Genomic_DNA"/>
</dbReference>
<keyword evidence="1" id="KW-1133">Transmembrane helix</keyword>
<dbReference type="Proteomes" id="UP000010798">
    <property type="component" value="Chromosome"/>
</dbReference>
<reference evidence="2 3" key="1">
    <citation type="submission" date="2012-02" db="EMBL/GenBank/DDBJ databases">
        <title>Complete sequence of chromosome of Singulisphaera acidiphila DSM 18658.</title>
        <authorList>
            <consortium name="US DOE Joint Genome Institute (JGI-PGF)"/>
            <person name="Lucas S."/>
            <person name="Copeland A."/>
            <person name="Lapidus A."/>
            <person name="Glavina del Rio T."/>
            <person name="Dalin E."/>
            <person name="Tice H."/>
            <person name="Bruce D."/>
            <person name="Goodwin L."/>
            <person name="Pitluck S."/>
            <person name="Peters L."/>
            <person name="Ovchinnikova G."/>
            <person name="Chertkov O."/>
            <person name="Kyrpides N."/>
            <person name="Mavromatis K."/>
            <person name="Ivanova N."/>
            <person name="Brettin T."/>
            <person name="Detter J.C."/>
            <person name="Han C."/>
            <person name="Larimer F."/>
            <person name="Land M."/>
            <person name="Hauser L."/>
            <person name="Markowitz V."/>
            <person name="Cheng J.-F."/>
            <person name="Hugenholtz P."/>
            <person name="Woyke T."/>
            <person name="Wu D."/>
            <person name="Tindall B."/>
            <person name="Pomrenke H."/>
            <person name="Brambilla E."/>
            <person name="Klenk H.-P."/>
            <person name="Eisen J.A."/>
        </authorList>
    </citation>
    <scope>NUCLEOTIDE SEQUENCE [LARGE SCALE GENOMIC DNA]</scope>
    <source>
        <strain evidence="3">ATCC BAA-1392 / DSM 18658 / VKM B-2454 / MOB10</strain>
    </source>
</reference>
<keyword evidence="1" id="KW-0812">Transmembrane</keyword>
<proteinExistence type="predicted"/>
<dbReference type="KEGG" id="saci:Sinac_6001"/>
<feature type="transmembrane region" description="Helical" evidence="1">
    <location>
        <begin position="36"/>
        <end position="53"/>
    </location>
</feature>
<evidence type="ECO:0000313" key="3">
    <source>
        <dbReference type="Proteomes" id="UP000010798"/>
    </source>
</evidence>
<dbReference type="InterPro" id="IPR021257">
    <property type="entry name" value="DUF2809"/>
</dbReference>
<sequence>MMDRRRSRSRVFAAAILVVALGLSSRRFPEYQPRVVSLYAGDILWALVVYLGLTFVRPAISRRMAATLSLSFALLIEISQLYHAPWIDSLRANRLGGLILGFGFLWSDLICYGVGILIGVLVDEIFRKQSKTEDQGGIPPWPWQ</sequence>
<keyword evidence="3" id="KW-1185">Reference proteome</keyword>
<gene>
    <name evidence="2" type="ordered locus">Sinac_6001</name>
</gene>
<organism evidence="2 3">
    <name type="scientific">Singulisphaera acidiphila (strain ATCC BAA-1392 / DSM 18658 / VKM B-2454 / MOB10)</name>
    <dbReference type="NCBI Taxonomy" id="886293"/>
    <lineage>
        <taxon>Bacteria</taxon>
        <taxon>Pseudomonadati</taxon>
        <taxon>Planctomycetota</taxon>
        <taxon>Planctomycetia</taxon>
        <taxon>Isosphaerales</taxon>
        <taxon>Isosphaeraceae</taxon>
        <taxon>Singulisphaera</taxon>
    </lineage>
</organism>
<name>L0DLJ1_SINAD</name>
<dbReference type="STRING" id="886293.Sinac_6001"/>
<dbReference type="HOGENOM" id="CLU_133181_2_1_0"/>
<protein>
    <recommendedName>
        <fullName evidence="4">DUF2809 domain-containing protein</fullName>
    </recommendedName>
</protein>